<comment type="caution">
    <text evidence="1">The sequence shown here is derived from an EMBL/GenBank/DDBJ whole genome shotgun (WGS) entry which is preliminary data.</text>
</comment>
<dbReference type="AlphaFoldDB" id="A0A820M913"/>
<organism evidence="1 2">
    <name type="scientific">Adineta steineri</name>
    <dbReference type="NCBI Taxonomy" id="433720"/>
    <lineage>
        <taxon>Eukaryota</taxon>
        <taxon>Metazoa</taxon>
        <taxon>Spiralia</taxon>
        <taxon>Gnathifera</taxon>
        <taxon>Rotifera</taxon>
        <taxon>Eurotatoria</taxon>
        <taxon>Bdelloidea</taxon>
        <taxon>Adinetida</taxon>
        <taxon>Adinetidae</taxon>
        <taxon>Adineta</taxon>
    </lineage>
</organism>
<reference evidence="1" key="1">
    <citation type="submission" date="2021-02" db="EMBL/GenBank/DDBJ databases">
        <authorList>
            <person name="Nowell W R."/>
        </authorList>
    </citation>
    <scope>NUCLEOTIDE SEQUENCE</scope>
</reference>
<proteinExistence type="predicted"/>
<dbReference type="EMBL" id="CAJOAZ010022766">
    <property type="protein sequence ID" value="CAF4368707.1"/>
    <property type="molecule type" value="Genomic_DNA"/>
</dbReference>
<feature type="non-terminal residue" evidence="1">
    <location>
        <position position="1"/>
    </location>
</feature>
<sequence>MSENLNLVEDFSYDDDDETYNQEFPSITAVGMAVVDDNKSEA</sequence>
<evidence type="ECO:0000313" key="2">
    <source>
        <dbReference type="Proteomes" id="UP000663844"/>
    </source>
</evidence>
<dbReference type="Proteomes" id="UP000663844">
    <property type="component" value="Unassembled WGS sequence"/>
</dbReference>
<gene>
    <name evidence="1" type="ORF">OXD698_LOCUS49718</name>
</gene>
<accession>A0A820M913</accession>
<evidence type="ECO:0000313" key="1">
    <source>
        <dbReference type="EMBL" id="CAF4368707.1"/>
    </source>
</evidence>
<name>A0A820M913_9BILA</name>
<protein>
    <submittedName>
        <fullName evidence="1">Uncharacterized protein</fullName>
    </submittedName>
</protein>